<dbReference type="InterPro" id="IPR052016">
    <property type="entry name" value="Bact_Sigma-Reg"/>
</dbReference>
<evidence type="ECO:0000313" key="18">
    <source>
        <dbReference type="Proteomes" id="UP000578686"/>
    </source>
</evidence>
<dbReference type="Gene3D" id="3.60.40.10">
    <property type="entry name" value="PPM-type phosphatase domain"/>
    <property type="match status" value="1"/>
</dbReference>
<evidence type="ECO:0000313" key="17">
    <source>
        <dbReference type="EMBL" id="NJQ05398.1"/>
    </source>
</evidence>
<evidence type="ECO:0000256" key="4">
    <source>
        <dbReference type="ARBA" id="ARBA00022723"/>
    </source>
</evidence>
<evidence type="ECO:0000256" key="1">
    <source>
        <dbReference type="ARBA" id="ARBA00013081"/>
    </source>
</evidence>
<dbReference type="SUPFAM" id="SSF55785">
    <property type="entry name" value="PYP-like sensor domain (PAS domain)"/>
    <property type="match status" value="2"/>
</dbReference>
<accession>A0A7X6HYB0</accession>
<comment type="catalytic activity">
    <reaction evidence="12">
        <text>O-phospho-L-seryl-[protein] + H2O = L-seryl-[protein] + phosphate</text>
        <dbReference type="Rhea" id="RHEA:20629"/>
        <dbReference type="Rhea" id="RHEA-COMP:9863"/>
        <dbReference type="Rhea" id="RHEA-COMP:11604"/>
        <dbReference type="ChEBI" id="CHEBI:15377"/>
        <dbReference type="ChEBI" id="CHEBI:29999"/>
        <dbReference type="ChEBI" id="CHEBI:43474"/>
        <dbReference type="ChEBI" id="CHEBI:83421"/>
        <dbReference type="EC" id="3.1.3.16"/>
    </reaction>
</comment>
<evidence type="ECO:0000256" key="10">
    <source>
        <dbReference type="ARBA" id="ARBA00022912"/>
    </source>
</evidence>
<organism evidence="17 18">
    <name type="scientific">Streptomyces lonarensis</name>
    <dbReference type="NCBI Taxonomy" id="700599"/>
    <lineage>
        <taxon>Bacteria</taxon>
        <taxon>Bacillati</taxon>
        <taxon>Actinomycetota</taxon>
        <taxon>Actinomycetes</taxon>
        <taxon>Kitasatosporales</taxon>
        <taxon>Streptomycetaceae</taxon>
        <taxon>Streptomyces</taxon>
    </lineage>
</organism>
<comment type="function">
    <text evidence="13">Primarily acts as an independent SigF regulator that is sensitive to the osmosensory signal, mediating the cross talk of PknD with the SigF regulon. Possesses both phosphatase and kinase activities. The kinase domain functions as a classic anti-sigma factor-like kinase to phosphorylate the anti-anti-sigma factor domain at the canonical regulatory site, and the phosphatase domain antagonizes this activity.</text>
</comment>
<keyword evidence="6" id="KW-0418">Kinase</keyword>
<keyword evidence="7" id="KW-0378">Hydrolase</keyword>
<protein>
    <recommendedName>
        <fullName evidence="1">protein-serine/threonine phosphatase</fullName>
        <ecNumber evidence="1">3.1.3.16</ecNumber>
    </recommendedName>
    <alternativeName>
        <fullName evidence="15">Protein-serine/threonine phosphatase</fullName>
    </alternativeName>
    <alternativeName>
        <fullName evidence="14">Serine/threonine-protein kinase</fullName>
    </alternativeName>
</protein>
<dbReference type="SUPFAM" id="SSF81606">
    <property type="entry name" value="PP2C-like"/>
    <property type="match status" value="1"/>
</dbReference>
<sequence length="949" mass="101708">MEFALHHAVAGVGGLGGVAHLTGPWEGSELRLVVVDGLPETEARGFHERIVGRAPPDDADGDANGARAHAAGSRWYAAADADHVAGGAAAYAEIAGVLVVPIATPRRALGTLSVICLAEPDADDRALLGEIAAPVSERLARSLSADHVASPAAWPAQAHTSPLSEAARSVSVGSWDWNIRTGELRYDVQATRVLGMEPHQTQVRIGSWVDLVHPDDLPWVMADTEEAIRTRSLYGVEYRIRRPDGTTGWVQSRGRVVPGDDGGPGHLVGTVWDTTRTRVARDAVDDALRHMTDGFLAVDSEWRIMFVNAEADRALGPVPATGDRLLWDLPAGRAPGFEDACRRAVAENAPAGVDVRPTESGRWYHLRLVPVPQGLTVYSTDITEARRRDAERRSAARESAEQSAHIARLTGALAEAITMDDVVRATAEHVLRPFGAVRMAIITLAGGSAGVVGSLGYAAGEPAALWAEGEGPSPLADTVERRTPLFLGSPAEYRRRYPRSAGPLTAGGDRSWAFLPLVVSGRVTGCCLLAFPVQDAPRREDRSVLAALCGLLAQALERARLYDAEHERAQELQRGLLPQRLPTVPAVDTAARYLPADRRLDIGGDWYDVIPLSAERAALVIGDVMGHGISEAATMGRLRTAVRTLSELELPPDEILTHLNDLVSELGDDFYATCLYAVYDPTSRMCDFASAGHLPPVVVRPDGSAHVPRVPANAPLGAATPPFDVLRAEVPDGSLLALFTDGLVESHGHDIDASVVRFTRLLAETADRRERDAAEGDTAEGAEGLDALCDALVGSLTATLRNRRDDAALLLARTHALTSENVAVWPLSAEPEAASRAREMIRAQLTRWGLEDLVMTTELVVSELVANVVRHAQEPVTLRLLRGRSLVCEVSDGSLTTPHVRRAADTDEGGRGLQLVSALTHRWGARYSVAGKTIWTEQPLPEADGRPAE</sequence>
<dbReference type="AlphaFoldDB" id="A0A7X6HYB0"/>
<dbReference type="PANTHER" id="PTHR43156:SF2">
    <property type="entry name" value="STAGE II SPORULATION PROTEIN E"/>
    <property type="match status" value="1"/>
</dbReference>
<dbReference type="SUPFAM" id="SSF55781">
    <property type="entry name" value="GAF domain-like"/>
    <property type="match status" value="1"/>
</dbReference>
<evidence type="ECO:0000256" key="14">
    <source>
        <dbReference type="ARBA" id="ARBA00075117"/>
    </source>
</evidence>
<comment type="caution">
    <text evidence="17">The sequence shown here is derived from an EMBL/GenBank/DDBJ whole genome shotgun (WGS) entry which is preliminary data.</text>
</comment>
<dbReference type="Pfam" id="PF13581">
    <property type="entry name" value="HATPase_c_2"/>
    <property type="match status" value="1"/>
</dbReference>
<keyword evidence="4" id="KW-0479">Metal-binding</keyword>
<name>A0A7X6HYB0_9ACTN</name>
<dbReference type="PROSITE" id="PS50113">
    <property type="entry name" value="PAC"/>
    <property type="match status" value="1"/>
</dbReference>
<dbReference type="Pfam" id="PF08448">
    <property type="entry name" value="PAS_4"/>
    <property type="match status" value="1"/>
</dbReference>
<reference evidence="17 18" key="1">
    <citation type="submission" date="2020-03" db="EMBL/GenBank/DDBJ databases">
        <title>Draft genome of Streptomyces sp. ventii, isolated from the Axial Seamount in the Pacific Ocean, and resequencing of the two type strains Streptomyces lonarensis strain NCL 716 and Streptomyces bohaiensis strain 11A07.</title>
        <authorList>
            <person name="Loughran R.M."/>
            <person name="Pfannmuller K.M."/>
            <person name="Wasson B.J."/>
            <person name="Deadmond M.C."/>
            <person name="Paddock B.E."/>
            <person name="Koyack M.J."/>
            <person name="Gallegos D.A."/>
            <person name="Mitchell E.A."/>
            <person name="Ushijima B."/>
            <person name="Saw J.H."/>
            <person name="Mcphail K.L."/>
            <person name="Videau P."/>
        </authorList>
    </citation>
    <scope>NUCLEOTIDE SEQUENCE [LARGE SCALE GENOMIC DNA]</scope>
    <source>
        <strain evidence="17 18">NCL716</strain>
    </source>
</reference>
<dbReference type="InterPro" id="IPR036457">
    <property type="entry name" value="PPM-type-like_dom_sf"/>
</dbReference>
<evidence type="ECO:0000256" key="7">
    <source>
        <dbReference type="ARBA" id="ARBA00022801"/>
    </source>
</evidence>
<dbReference type="Pfam" id="PF07228">
    <property type="entry name" value="SpoIIE"/>
    <property type="match status" value="1"/>
</dbReference>
<dbReference type="SMART" id="SM00086">
    <property type="entry name" value="PAC"/>
    <property type="match status" value="1"/>
</dbReference>
<dbReference type="Pfam" id="PF13185">
    <property type="entry name" value="GAF_2"/>
    <property type="match status" value="1"/>
</dbReference>
<dbReference type="Gene3D" id="3.30.565.10">
    <property type="entry name" value="Histidine kinase-like ATPase, C-terminal domain"/>
    <property type="match status" value="1"/>
</dbReference>
<keyword evidence="18" id="KW-1185">Reference proteome</keyword>
<gene>
    <name evidence="17" type="ORF">HCN56_07355</name>
</gene>
<dbReference type="Gene3D" id="3.30.450.20">
    <property type="entry name" value="PAS domain"/>
    <property type="match status" value="2"/>
</dbReference>
<keyword evidence="5" id="KW-0547">Nucleotide-binding</keyword>
<dbReference type="InterPro" id="IPR001932">
    <property type="entry name" value="PPM-type_phosphatase-like_dom"/>
</dbReference>
<dbReference type="InterPro" id="IPR029016">
    <property type="entry name" value="GAF-like_dom_sf"/>
</dbReference>
<dbReference type="InterPro" id="IPR000700">
    <property type="entry name" value="PAS-assoc_C"/>
</dbReference>
<dbReference type="Pfam" id="PF08447">
    <property type="entry name" value="PAS_3"/>
    <property type="match status" value="1"/>
</dbReference>
<evidence type="ECO:0000259" key="16">
    <source>
        <dbReference type="PROSITE" id="PS50113"/>
    </source>
</evidence>
<dbReference type="EMBL" id="JAAVJD010000035">
    <property type="protein sequence ID" value="NJQ05398.1"/>
    <property type="molecule type" value="Genomic_DNA"/>
</dbReference>
<dbReference type="GO" id="GO:0005524">
    <property type="term" value="F:ATP binding"/>
    <property type="evidence" value="ECO:0007669"/>
    <property type="project" value="UniProtKB-KW"/>
</dbReference>
<dbReference type="InterPro" id="IPR003594">
    <property type="entry name" value="HATPase_dom"/>
</dbReference>
<dbReference type="Proteomes" id="UP000578686">
    <property type="component" value="Unassembled WGS sequence"/>
</dbReference>
<evidence type="ECO:0000256" key="11">
    <source>
        <dbReference type="ARBA" id="ARBA00023211"/>
    </source>
</evidence>
<dbReference type="InterPro" id="IPR000014">
    <property type="entry name" value="PAS"/>
</dbReference>
<dbReference type="SMART" id="SM00331">
    <property type="entry name" value="PP2C_SIG"/>
    <property type="match status" value="1"/>
</dbReference>
<evidence type="ECO:0000256" key="15">
    <source>
        <dbReference type="ARBA" id="ARBA00081350"/>
    </source>
</evidence>
<keyword evidence="2" id="KW-0597">Phosphoprotein</keyword>
<evidence type="ECO:0000256" key="13">
    <source>
        <dbReference type="ARBA" id="ARBA00056274"/>
    </source>
</evidence>
<dbReference type="Gene3D" id="3.30.450.40">
    <property type="match status" value="1"/>
</dbReference>
<dbReference type="CDD" id="cd00130">
    <property type="entry name" value="PAS"/>
    <property type="match status" value="1"/>
</dbReference>
<evidence type="ECO:0000256" key="3">
    <source>
        <dbReference type="ARBA" id="ARBA00022679"/>
    </source>
</evidence>
<dbReference type="InterPro" id="IPR013656">
    <property type="entry name" value="PAS_4"/>
</dbReference>
<dbReference type="InterPro" id="IPR035965">
    <property type="entry name" value="PAS-like_dom_sf"/>
</dbReference>
<dbReference type="GO" id="GO:0004722">
    <property type="term" value="F:protein serine/threonine phosphatase activity"/>
    <property type="evidence" value="ECO:0007669"/>
    <property type="project" value="UniProtKB-EC"/>
</dbReference>
<dbReference type="EC" id="3.1.3.16" evidence="1"/>
<dbReference type="InterPro" id="IPR003018">
    <property type="entry name" value="GAF"/>
</dbReference>
<dbReference type="InterPro" id="IPR036890">
    <property type="entry name" value="HATPase_C_sf"/>
</dbReference>
<dbReference type="CDD" id="cd16936">
    <property type="entry name" value="HATPase_RsbW-like"/>
    <property type="match status" value="1"/>
</dbReference>
<evidence type="ECO:0000256" key="2">
    <source>
        <dbReference type="ARBA" id="ARBA00022553"/>
    </source>
</evidence>
<feature type="domain" description="PAC" evidence="16">
    <location>
        <begin position="234"/>
        <end position="286"/>
    </location>
</feature>
<keyword evidence="9" id="KW-0460">Magnesium</keyword>
<proteinExistence type="predicted"/>
<keyword evidence="3" id="KW-0808">Transferase</keyword>
<dbReference type="SMART" id="SM00091">
    <property type="entry name" value="PAS"/>
    <property type="match status" value="2"/>
</dbReference>
<keyword evidence="11" id="KW-0464">Manganese</keyword>
<dbReference type="InterPro" id="IPR013655">
    <property type="entry name" value="PAS_fold_3"/>
</dbReference>
<evidence type="ECO:0000256" key="6">
    <source>
        <dbReference type="ARBA" id="ARBA00022777"/>
    </source>
</evidence>
<keyword evidence="10" id="KW-0904">Protein phosphatase</keyword>
<dbReference type="GO" id="GO:0046872">
    <property type="term" value="F:metal ion binding"/>
    <property type="evidence" value="ECO:0007669"/>
    <property type="project" value="UniProtKB-KW"/>
</dbReference>
<evidence type="ECO:0000256" key="5">
    <source>
        <dbReference type="ARBA" id="ARBA00022741"/>
    </source>
</evidence>
<evidence type="ECO:0000256" key="12">
    <source>
        <dbReference type="ARBA" id="ARBA00047761"/>
    </source>
</evidence>
<dbReference type="PANTHER" id="PTHR43156">
    <property type="entry name" value="STAGE II SPORULATION PROTEIN E-RELATED"/>
    <property type="match status" value="1"/>
</dbReference>
<evidence type="ECO:0000256" key="9">
    <source>
        <dbReference type="ARBA" id="ARBA00022842"/>
    </source>
</evidence>
<dbReference type="FunFam" id="3.30.565.10:FF:000028">
    <property type="entry name" value="PAS sensor protein"/>
    <property type="match status" value="1"/>
</dbReference>
<dbReference type="InterPro" id="IPR001610">
    <property type="entry name" value="PAC"/>
</dbReference>
<dbReference type="GO" id="GO:0016301">
    <property type="term" value="F:kinase activity"/>
    <property type="evidence" value="ECO:0007669"/>
    <property type="project" value="UniProtKB-KW"/>
</dbReference>
<keyword evidence="8" id="KW-0067">ATP-binding</keyword>
<evidence type="ECO:0000256" key="8">
    <source>
        <dbReference type="ARBA" id="ARBA00022840"/>
    </source>
</evidence>
<dbReference type="FunFam" id="3.60.40.10:FF:000005">
    <property type="entry name" value="Serine/threonine protein phosphatase"/>
    <property type="match status" value="1"/>
</dbReference>